<comment type="similarity">
    <text evidence="4">Belongs to the IWR1/SLC7A6OS family.</text>
</comment>
<dbReference type="InParanoid" id="A0A409YVS5"/>
<dbReference type="InterPro" id="IPR040218">
    <property type="entry name" value="SLC7A6OS"/>
</dbReference>
<protein>
    <recommendedName>
        <fullName evidence="5">Probable RNA polymerase II nuclear localization protein SLC7A6OS</fullName>
    </recommendedName>
</protein>
<dbReference type="FunCoup" id="A0A409YVS5">
    <property type="interactions" value="149"/>
</dbReference>
<feature type="compositionally biased region" description="Acidic residues" evidence="10">
    <location>
        <begin position="237"/>
        <end position="258"/>
    </location>
</feature>
<dbReference type="PANTHER" id="PTHR31196">
    <property type="entry name" value="RNA POLYMERASE II NUCLEAR LOCALIZATION PROTEIN SLC7A6OS-RELATED"/>
    <property type="match status" value="1"/>
</dbReference>
<dbReference type="GO" id="GO:0032502">
    <property type="term" value="P:developmental process"/>
    <property type="evidence" value="ECO:0007669"/>
    <property type="project" value="TreeGrafter"/>
</dbReference>
<dbReference type="GO" id="GO:0005634">
    <property type="term" value="C:nucleus"/>
    <property type="evidence" value="ECO:0007669"/>
    <property type="project" value="UniProtKB-SubCell"/>
</dbReference>
<dbReference type="Pfam" id="PF08574">
    <property type="entry name" value="Iwr1"/>
    <property type="match status" value="1"/>
</dbReference>
<dbReference type="AlphaFoldDB" id="A0A409YVS5"/>
<feature type="domain" description="Transcription factor Iwr1" evidence="11">
    <location>
        <begin position="202"/>
        <end position="270"/>
    </location>
</feature>
<evidence type="ECO:0000313" key="13">
    <source>
        <dbReference type="Proteomes" id="UP000284842"/>
    </source>
</evidence>
<evidence type="ECO:0000256" key="5">
    <source>
        <dbReference type="ARBA" id="ARBA00017036"/>
    </source>
</evidence>
<evidence type="ECO:0000256" key="1">
    <source>
        <dbReference type="ARBA" id="ARBA00003202"/>
    </source>
</evidence>
<dbReference type="OrthoDB" id="6255506at2759"/>
<dbReference type="GO" id="GO:0005737">
    <property type="term" value="C:cytoplasm"/>
    <property type="evidence" value="ECO:0007669"/>
    <property type="project" value="UniProtKB-SubCell"/>
</dbReference>
<evidence type="ECO:0000256" key="9">
    <source>
        <dbReference type="ARBA" id="ARBA00023242"/>
    </source>
</evidence>
<dbReference type="InterPro" id="IPR013883">
    <property type="entry name" value="TF_Iwr1_dom"/>
</dbReference>
<comment type="caution">
    <text evidence="12">The sequence shown here is derived from an EMBL/GenBank/DDBJ whole genome shotgun (WGS) entry which is preliminary data.</text>
</comment>
<proteinExistence type="inferred from homology"/>
<evidence type="ECO:0000256" key="3">
    <source>
        <dbReference type="ARBA" id="ARBA00004496"/>
    </source>
</evidence>
<sequence length="295" mass="33223">MQVDSAPPSAPYTILRIKRKRNEEPLDALVVETRRKKSRGGAGVFQYAQTVDAASWDTGAQQRDIQEQISRLAREPVVPPPQIPPTSPVRSSADEMSRRYTIVEHNVPRPSTKGRFLTEPPKVISAKELEKGSSTDFKMFDAVPEKKQVPKESDSEMDKFLPMLNEYLKIHDTDIGPKNGSIKPGASPMIGTPNADEGASDDDYVYDVFYHRPQTLAGWNNAINVATVTGLPPSYNDEYDTPSDSEEELDEADEDSNAEEYYKNDYPDEEDLSDEWHDDNEDAFGYEDSNDDYDF</sequence>
<keyword evidence="13" id="KW-1185">Reference proteome</keyword>
<gene>
    <name evidence="12" type="ORF">CVT24_010952</name>
</gene>
<evidence type="ECO:0000259" key="11">
    <source>
        <dbReference type="Pfam" id="PF08574"/>
    </source>
</evidence>
<keyword evidence="7" id="KW-0963">Cytoplasm</keyword>
<evidence type="ECO:0000256" key="2">
    <source>
        <dbReference type="ARBA" id="ARBA00004123"/>
    </source>
</evidence>
<feature type="region of interest" description="Disordered" evidence="10">
    <location>
        <begin position="175"/>
        <end position="200"/>
    </location>
</feature>
<accession>A0A409YVS5</accession>
<evidence type="ECO:0000256" key="10">
    <source>
        <dbReference type="SAM" id="MobiDB-lite"/>
    </source>
</evidence>
<dbReference type="EMBL" id="NHTK01000520">
    <property type="protein sequence ID" value="PPR07116.1"/>
    <property type="molecule type" value="Genomic_DNA"/>
</dbReference>
<evidence type="ECO:0000256" key="8">
    <source>
        <dbReference type="ARBA" id="ARBA00022927"/>
    </source>
</evidence>
<keyword evidence="9" id="KW-0539">Nucleus</keyword>
<evidence type="ECO:0000256" key="4">
    <source>
        <dbReference type="ARBA" id="ARBA00010218"/>
    </source>
</evidence>
<dbReference type="GO" id="GO:0015031">
    <property type="term" value="P:protein transport"/>
    <property type="evidence" value="ECO:0007669"/>
    <property type="project" value="UniProtKB-KW"/>
</dbReference>
<dbReference type="STRING" id="181874.A0A409YVS5"/>
<keyword evidence="6" id="KW-0813">Transport</keyword>
<feature type="compositionally biased region" description="Pro residues" evidence="10">
    <location>
        <begin position="77"/>
        <end position="87"/>
    </location>
</feature>
<feature type="region of interest" description="Disordered" evidence="10">
    <location>
        <begin position="73"/>
        <end position="95"/>
    </location>
</feature>
<comment type="function">
    <text evidence="1">Directs RNA polymerase II nuclear import.</text>
</comment>
<evidence type="ECO:0000256" key="6">
    <source>
        <dbReference type="ARBA" id="ARBA00022448"/>
    </source>
</evidence>
<name>A0A409YVS5_9AGAR</name>
<feature type="compositionally biased region" description="Acidic residues" evidence="10">
    <location>
        <begin position="267"/>
        <end position="295"/>
    </location>
</feature>
<dbReference type="Proteomes" id="UP000284842">
    <property type="component" value="Unassembled WGS sequence"/>
</dbReference>
<dbReference type="PANTHER" id="PTHR31196:SF2">
    <property type="entry name" value="RNA POLYMERASE II NUCLEAR LOCALIZATION PROTEIN SLC7A6OS-RELATED"/>
    <property type="match status" value="1"/>
</dbReference>
<evidence type="ECO:0000313" key="12">
    <source>
        <dbReference type="EMBL" id="PPR07116.1"/>
    </source>
</evidence>
<comment type="subcellular location">
    <subcellularLocation>
        <location evidence="3">Cytoplasm</location>
    </subcellularLocation>
    <subcellularLocation>
        <location evidence="2">Nucleus</location>
    </subcellularLocation>
</comment>
<organism evidence="12 13">
    <name type="scientific">Panaeolus cyanescens</name>
    <dbReference type="NCBI Taxonomy" id="181874"/>
    <lineage>
        <taxon>Eukaryota</taxon>
        <taxon>Fungi</taxon>
        <taxon>Dikarya</taxon>
        <taxon>Basidiomycota</taxon>
        <taxon>Agaricomycotina</taxon>
        <taxon>Agaricomycetes</taxon>
        <taxon>Agaricomycetidae</taxon>
        <taxon>Agaricales</taxon>
        <taxon>Agaricineae</taxon>
        <taxon>Galeropsidaceae</taxon>
        <taxon>Panaeolus</taxon>
    </lineage>
</organism>
<keyword evidence="8" id="KW-0653">Protein transport</keyword>
<feature type="region of interest" description="Disordered" evidence="10">
    <location>
        <begin position="229"/>
        <end position="295"/>
    </location>
</feature>
<reference evidence="12 13" key="1">
    <citation type="journal article" date="2018" name="Evol. Lett.">
        <title>Horizontal gene cluster transfer increased hallucinogenic mushroom diversity.</title>
        <authorList>
            <person name="Reynolds H.T."/>
            <person name="Vijayakumar V."/>
            <person name="Gluck-Thaler E."/>
            <person name="Korotkin H.B."/>
            <person name="Matheny P.B."/>
            <person name="Slot J.C."/>
        </authorList>
    </citation>
    <scope>NUCLEOTIDE SEQUENCE [LARGE SCALE GENOMIC DNA]</scope>
    <source>
        <strain evidence="12 13">2629</strain>
    </source>
</reference>
<evidence type="ECO:0000256" key="7">
    <source>
        <dbReference type="ARBA" id="ARBA00022490"/>
    </source>
</evidence>